<evidence type="ECO:0000259" key="2">
    <source>
        <dbReference type="Pfam" id="PF10727"/>
    </source>
</evidence>
<dbReference type="Gene3D" id="1.10.1040.20">
    <property type="entry name" value="ProC-like, C-terminal domain"/>
    <property type="match status" value="1"/>
</dbReference>
<name>A0A0W0Z0L4_9GAMM</name>
<dbReference type="Pfam" id="PF10728">
    <property type="entry name" value="DUF2520"/>
    <property type="match status" value="1"/>
</dbReference>
<gene>
    <name evidence="4" type="ORF">Lsha_1146</name>
</gene>
<protein>
    <submittedName>
        <fullName evidence="4">Rossmann-like domain protein</fullName>
    </submittedName>
</protein>
<dbReference type="Pfam" id="PF10727">
    <property type="entry name" value="Rossmann-like"/>
    <property type="match status" value="1"/>
</dbReference>
<reference evidence="4 5" key="1">
    <citation type="submission" date="2015-11" db="EMBL/GenBank/DDBJ databases">
        <title>Genomic analysis of 38 Legionella species identifies large and diverse effector repertoires.</title>
        <authorList>
            <person name="Burstein D."/>
            <person name="Amaro F."/>
            <person name="Zusman T."/>
            <person name="Lifshitz Z."/>
            <person name="Cohen O."/>
            <person name="Gilbert J.A."/>
            <person name="Pupko T."/>
            <person name="Shuman H.A."/>
            <person name="Segal G."/>
        </authorList>
    </citation>
    <scope>NUCLEOTIDE SEQUENCE [LARGE SCALE GENOMIC DNA]</scope>
    <source>
        <strain evidence="4 5">ATCC 49655</strain>
    </source>
</reference>
<dbReference type="RefSeq" id="WP_026253887.1">
    <property type="nucleotide sequence ID" value="NZ_KB892390.1"/>
</dbReference>
<keyword evidence="5" id="KW-1185">Reference proteome</keyword>
<dbReference type="InterPro" id="IPR019665">
    <property type="entry name" value="OxRdtase/DH_put_Rossmann_dom"/>
</dbReference>
<dbReference type="EMBL" id="LNYW01000033">
    <property type="protein sequence ID" value="KTD62446.1"/>
    <property type="molecule type" value="Genomic_DNA"/>
</dbReference>
<sequence>MNYNIIGSGRLGNNIALAFSTAKLASLQGIYNRSPESAQQLCSKINTGKVISSLSELPPADITWITCNDDSIASVVANLMEHAQIKPGSFIIHCSGVLNSAILAPLKKQGCLVASCHPLKAFKTGYLSADALLQVDCVMEGDAAVCDWLDFALKQLGANVIRIKPEAKVIYHAAAVIASNYLITLASCSEALLEQAGISQQQARSMMCHLMQGNLDNMQQAQDLRDALTGPLMRGDIATLALHLQAIGDPVVNNLYKAAGLATLPITSLSEEQKQDIANLFGQ</sequence>
<dbReference type="InterPro" id="IPR008927">
    <property type="entry name" value="6-PGluconate_DH-like_C_sf"/>
</dbReference>
<dbReference type="Gene3D" id="3.40.50.720">
    <property type="entry name" value="NAD(P)-binding Rossmann-like Domain"/>
    <property type="match status" value="1"/>
</dbReference>
<dbReference type="InterPro" id="IPR018931">
    <property type="entry name" value="DUF2520"/>
</dbReference>
<dbReference type="eggNOG" id="COG5495">
    <property type="taxonomic scope" value="Bacteria"/>
</dbReference>
<dbReference type="InterPro" id="IPR037108">
    <property type="entry name" value="TM1727-like_C_sf"/>
</dbReference>
<dbReference type="SUPFAM" id="SSF51735">
    <property type="entry name" value="NAD(P)-binding Rossmann-fold domains"/>
    <property type="match status" value="1"/>
</dbReference>
<dbReference type="PANTHER" id="PTHR40459:SF1">
    <property type="entry name" value="CONSERVED HYPOTHETICAL ALANINE AND LEUCINE RICH PROTEIN"/>
    <property type="match status" value="1"/>
</dbReference>
<dbReference type="OrthoDB" id="8650434at2"/>
<accession>A0A0W0Z0L4</accession>
<evidence type="ECO:0000313" key="4">
    <source>
        <dbReference type="EMBL" id="KTD62446.1"/>
    </source>
</evidence>
<dbReference type="InterPro" id="IPR036291">
    <property type="entry name" value="NAD(P)-bd_dom_sf"/>
</dbReference>
<evidence type="ECO:0000256" key="1">
    <source>
        <dbReference type="ARBA" id="ARBA00023002"/>
    </source>
</evidence>
<dbReference type="Proteomes" id="UP000054600">
    <property type="component" value="Unassembled WGS sequence"/>
</dbReference>
<dbReference type="STRING" id="1122169.Lsha_1146"/>
<evidence type="ECO:0000259" key="3">
    <source>
        <dbReference type="Pfam" id="PF10728"/>
    </source>
</evidence>
<keyword evidence="1" id="KW-0560">Oxidoreductase</keyword>
<dbReference type="PANTHER" id="PTHR40459">
    <property type="entry name" value="CONSERVED HYPOTHETICAL ALANINE AND LEUCINE RICH PROTEIN"/>
    <property type="match status" value="1"/>
</dbReference>
<comment type="caution">
    <text evidence="4">The sequence shown here is derived from an EMBL/GenBank/DDBJ whole genome shotgun (WGS) entry which is preliminary data.</text>
</comment>
<dbReference type="PATRIC" id="fig|1122169.6.peg.1321"/>
<dbReference type="SUPFAM" id="SSF48179">
    <property type="entry name" value="6-phosphogluconate dehydrogenase C-terminal domain-like"/>
    <property type="match status" value="1"/>
</dbReference>
<dbReference type="AlphaFoldDB" id="A0A0W0Z0L4"/>
<proteinExistence type="predicted"/>
<dbReference type="GO" id="GO:0016491">
    <property type="term" value="F:oxidoreductase activity"/>
    <property type="evidence" value="ECO:0007669"/>
    <property type="project" value="UniProtKB-KW"/>
</dbReference>
<organism evidence="4 5">
    <name type="scientific">Legionella shakespearei DSM 23087</name>
    <dbReference type="NCBI Taxonomy" id="1122169"/>
    <lineage>
        <taxon>Bacteria</taxon>
        <taxon>Pseudomonadati</taxon>
        <taxon>Pseudomonadota</taxon>
        <taxon>Gammaproteobacteria</taxon>
        <taxon>Legionellales</taxon>
        <taxon>Legionellaceae</taxon>
        <taxon>Legionella</taxon>
    </lineage>
</organism>
<evidence type="ECO:0000313" key="5">
    <source>
        <dbReference type="Proteomes" id="UP000054600"/>
    </source>
</evidence>
<feature type="domain" description="Putative oxidoreductase/dehydrogenase Rossmann-like" evidence="2">
    <location>
        <begin position="4"/>
        <end position="118"/>
    </location>
</feature>
<feature type="domain" description="DUF2520" evidence="3">
    <location>
        <begin position="137"/>
        <end position="262"/>
    </location>
</feature>